<name>A0A3D8TPV7_9LIST</name>
<dbReference type="AlphaFoldDB" id="A0A3D8TPV7"/>
<reference evidence="3" key="1">
    <citation type="submission" date="2015-04" db="EMBL/GenBank/DDBJ databases">
        <authorList>
            <person name="Schardt J."/>
            <person name="Mueller-Herbst S."/>
            <person name="Scherer S."/>
            <person name="Huptas C."/>
        </authorList>
    </citation>
    <scope>NUCLEOTIDE SEQUENCE [LARGE SCALE GENOMIC DNA]</scope>
    <source>
        <strain evidence="3">Kiel-L1</strain>
    </source>
</reference>
<sequence>MKIGIKRNTGAVGGMAKISVKMNQEKVASLKNNEEREFEVSGPTQISANQWYMGSKVVEAKPGDKLEVKVNPLMIPCLILFVLFLISFSLRIGIVTVIAFLGILAIFVFCIKNYLIVKKIAPKE</sequence>
<evidence type="ECO:0000256" key="1">
    <source>
        <dbReference type="SAM" id="Phobius"/>
    </source>
</evidence>
<feature type="transmembrane region" description="Helical" evidence="1">
    <location>
        <begin position="94"/>
        <end position="115"/>
    </location>
</feature>
<accession>A0A3D8TPV7</accession>
<dbReference type="EMBL" id="LARY01000002">
    <property type="protein sequence ID" value="RDX00691.1"/>
    <property type="molecule type" value="Genomic_DNA"/>
</dbReference>
<evidence type="ECO:0000313" key="2">
    <source>
        <dbReference type="EMBL" id="RDX00691.1"/>
    </source>
</evidence>
<dbReference type="Proteomes" id="UP000257055">
    <property type="component" value="Unassembled WGS sequence"/>
</dbReference>
<gene>
    <name evidence="2" type="ORF">UR08_06820</name>
</gene>
<evidence type="ECO:0000313" key="3">
    <source>
        <dbReference type="Proteomes" id="UP000257055"/>
    </source>
</evidence>
<protein>
    <submittedName>
        <fullName evidence="2">Uncharacterized protein</fullName>
    </submittedName>
</protein>
<keyword evidence="1" id="KW-1133">Transmembrane helix</keyword>
<proteinExistence type="predicted"/>
<comment type="caution">
    <text evidence="2">The sequence shown here is derived from an EMBL/GenBank/DDBJ whole genome shotgun (WGS) entry which is preliminary data.</text>
</comment>
<feature type="transmembrane region" description="Helical" evidence="1">
    <location>
        <begin position="70"/>
        <end position="88"/>
    </location>
</feature>
<organism evidence="2 3">
    <name type="scientific">Listeria kieliensis</name>
    <dbReference type="NCBI Taxonomy" id="1621700"/>
    <lineage>
        <taxon>Bacteria</taxon>
        <taxon>Bacillati</taxon>
        <taxon>Bacillota</taxon>
        <taxon>Bacilli</taxon>
        <taxon>Bacillales</taxon>
        <taxon>Listeriaceae</taxon>
        <taxon>Listeria</taxon>
    </lineage>
</organism>
<keyword evidence="1" id="KW-0812">Transmembrane</keyword>
<keyword evidence="3" id="KW-1185">Reference proteome</keyword>
<keyword evidence="1" id="KW-0472">Membrane</keyword>